<gene>
    <name evidence="2" type="ORF">KFL_003180020</name>
</gene>
<feature type="compositionally biased region" description="Low complexity" evidence="1">
    <location>
        <begin position="127"/>
        <end position="142"/>
    </location>
</feature>
<sequence>MEESYDESRVLRAPPESRLLPCQSRIYVDRATFLASIGAALTSLLQLTCTLCYDKHANGLTLAALLRWKLGNSAVKLHRAAAQGAPKLSDVSGGDANELKRKASALWDRLPVEHRGDPSPTDFQLCTHHPPQSSTPPSGQAPEDGSAPKGRSLFQAL</sequence>
<reference evidence="2 3" key="1">
    <citation type="journal article" date="2014" name="Nat. Commun.">
        <title>Klebsormidium flaccidum genome reveals primary factors for plant terrestrial adaptation.</title>
        <authorList>
            <person name="Hori K."/>
            <person name="Maruyama F."/>
            <person name="Fujisawa T."/>
            <person name="Togashi T."/>
            <person name="Yamamoto N."/>
            <person name="Seo M."/>
            <person name="Sato S."/>
            <person name="Yamada T."/>
            <person name="Mori H."/>
            <person name="Tajima N."/>
            <person name="Moriyama T."/>
            <person name="Ikeuchi M."/>
            <person name="Watanabe M."/>
            <person name="Wada H."/>
            <person name="Kobayashi K."/>
            <person name="Saito M."/>
            <person name="Masuda T."/>
            <person name="Sasaki-Sekimoto Y."/>
            <person name="Mashiguchi K."/>
            <person name="Awai K."/>
            <person name="Shimojima M."/>
            <person name="Masuda S."/>
            <person name="Iwai M."/>
            <person name="Nobusawa T."/>
            <person name="Narise T."/>
            <person name="Kondo S."/>
            <person name="Saito H."/>
            <person name="Sato R."/>
            <person name="Murakawa M."/>
            <person name="Ihara Y."/>
            <person name="Oshima-Yamada Y."/>
            <person name="Ohtaka K."/>
            <person name="Satoh M."/>
            <person name="Sonobe K."/>
            <person name="Ishii M."/>
            <person name="Ohtani R."/>
            <person name="Kanamori-Sato M."/>
            <person name="Honoki R."/>
            <person name="Miyazaki D."/>
            <person name="Mochizuki H."/>
            <person name="Umetsu J."/>
            <person name="Higashi K."/>
            <person name="Shibata D."/>
            <person name="Kamiya Y."/>
            <person name="Sato N."/>
            <person name="Nakamura Y."/>
            <person name="Tabata S."/>
            <person name="Ida S."/>
            <person name="Kurokawa K."/>
            <person name="Ohta H."/>
        </authorList>
    </citation>
    <scope>NUCLEOTIDE SEQUENCE [LARGE SCALE GENOMIC DNA]</scope>
    <source>
        <strain evidence="2 3">NIES-2285</strain>
    </source>
</reference>
<organism evidence="2 3">
    <name type="scientific">Klebsormidium nitens</name>
    <name type="common">Green alga</name>
    <name type="synonym">Ulothrix nitens</name>
    <dbReference type="NCBI Taxonomy" id="105231"/>
    <lineage>
        <taxon>Eukaryota</taxon>
        <taxon>Viridiplantae</taxon>
        <taxon>Streptophyta</taxon>
        <taxon>Klebsormidiophyceae</taxon>
        <taxon>Klebsormidiales</taxon>
        <taxon>Klebsormidiaceae</taxon>
        <taxon>Klebsormidium</taxon>
    </lineage>
</organism>
<dbReference type="AlphaFoldDB" id="A0A1Y1ICQ2"/>
<dbReference type="Proteomes" id="UP000054558">
    <property type="component" value="Unassembled WGS sequence"/>
</dbReference>
<feature type="region of interest" description="Disordered" evidence="1">
    <location>
        <begin position="107"/>
        <end position="157"/>
    </location>
</feature>
<accession>A0A1Y1ICQ2</accession>
<keyword evidence="3" id="KW-1185">Reference proteome</keyword>
<proteinExistence type="predicted"/>
<evidence type="ECO:0000313" key="3">
    <source>
        <dbReference type="Proteomes" id="UP000054558"/>
    </source>
</evidence>
<protein>
    <submittedName>
        <fullName evidence="2">Uncharacterized protein</fullName>
    </submittedName>
</protein>
<evidence type="ECO:0000256" key="1">
    <source>
        <dbReference type="SAM" id="MobiDB-lite"/>
    </source>
</evidence>
<name>A0A1Y1ICQ2_KLENI</name>
<evidence type="ECO:0000313" key="2">
    <source>
        <dbReference type="EMBL" id="GAQ86881.1"/>
    </source>
</evidence>
<dbReference type="EMBL" id="DF237267">
    <property type="protein sequence ID" value="GAQ86881.1"/>
    <property type="molecule type" value="Genomic_DNA"/>
</dbReference>